<organism evidence="13 14">
    <name type="scientific">Candidatus Kerfeldbacteria bacterium CG08_land_8_20_14_0_20_42_7</name>
    <dbReference type="NCBI Taxonomy" id="2014245"/>
    <lineage>
        <taxon>Bacteria</taxon>
        <taxon>Candidatus Kerfeldiibacteriota</taxon>
    </lineage>
</organism>
<dbReference type="EC" id="2.7.1.26" evidence="1"/>
<dbReference type="GO" id="GO:0005524">
    <property type="term" value="F:ATP binding"/>
    <property type="evidence" value="ECO:0007669"/>
    <property type="project" value="UniProtKB-KW"/>
</dbReference>
<dbReference type="SUPFAM" id="SSF82114">
    <property type="entry name" value="Riboflavin kinase-like"/>
    <property type="match status" value="1"/>
</dbReference>
<dbReference type="GO" id="GO:0016779">
    <property type="term" value="F:nucleotidyltransferase activity"/>
    <property type="evidence" value="ECO:0007669"/>
    <property type="project" value="UniProtKB-KW"/>
</dbReference>
<keyword evidence="10" id="KW-0511">Multifunctional enzyme</keyword>
<keyword evidence="6" id="KW-0547">Nucleotide-binding</keyword>
<evidence type="ECO:0000313" key="14">
    <source>
        <dbReference type="Proteomes" id="UP000228711"/>
    </source>
</evidence>
<dbReference type="Gene3D" id="2.40.30.30">
    <property type="entry name" value="Riboflavin kinase-like"/>
    <property type="match status" value="1"/>
</dbReference>
<dbReference type="InterPro" id="IPR023468">
    <property type="entry name" value="Riboflavin_kinase"/>
</dbReference>
<feature type="domain" description="Riboflavin kinase" evidence="12">
    <location>
        <begin position="13"/>
        <end position="136"/>
    </location>
</feature>
<name>A0A2H0YSC9_9BACT</name>
<dbReference type="AlphaFoldDB" id="A0A2H0YSC9"/>
<keyword evidence="7" id="KW-0418">Kinase</keyword>
<gene>
    <name evidence="13" type="ORF">COT25_03325</name>
</gene>
<dbReference type="GO" id="GO:0009398">
    <property type="term" value="P:FMN biosynthetic process"/>
    <property type="evidence" value="ECO:0007669"/>
    <property type="project" value="TreeGrafter"/>
</dbReference>
<dbReference type="SMART" id="SM00904">
    <property type="entry name" value="Flavokinase"/>
    <property type="match status" value="1"/>
</dbReference>
<evidence type="ECO:0000256" key="9">
    <source>
        <dbReference type="ARBA" id="ARBA00022840"/>
    </source>
</evidence>
<dbReference type="Proteomes" id="UP000228711">
    <property type="component" value="Unassembled WGS sequence"/>
</dbReference>
<dbReference type="GO" id="GO:0009231">
    <property type="term" value="P:riboflavin biosynthetic process"/>
    <property type="evidence" value="ECO:0007669"/>
    <property type="project" value="InterPro"/>
</dbReference>
<evidence type="ECO:0000256" key="8">
    <source>
        <dbReference type="ARBA" id="ARBA00022827"/>
    </source>
</evidence>
<evidence type="ECO:0000256" key="7">
    <source>
        <dbReference type="ARBA" id="ARBA00022777"/>
    </source>
</evidence>
<accession>A0A2H0YSC9</accession>
<comment type="catalytic activity">
    <reaction evidence="11">
        <text>riboflavin + ATP = FMN + ADP + H(+)</text>
        <dbReference type="Rhea" id="RHEA:14357"/>
        <dbReference type="ChEBI" id="CHEBI:15378"/>
        <dbReference type="ChEBI" id="CHEBI:30616"/>
        <dbReference type="ChEBI" id="CHEBI:57986"/>
        <dbReference type="ChEBI" id="CHEBI:58210"/>
        <dbReference type="ChEBI" id="CHEBI:456216"/>
        <dbReference type="EC" id="2.7.1.26"/>
    </reaction>
</comment>
<reference evidence="14" key="1">
    <citation type="submission" date="2017-09" db="EMBL/GenBank/DDBJ databases">
        <title>Depth-based differentiation of microbial function through sediment-hosted aquifers and enrichment of novel symbionts in the deep terrestrial subsurface.</title>
        <authorList>
            <person name="Probst A.J."/>
            <person name="Ladd B."/>
            <person name="Jarett J.K."/>
            <person name="Geller-Mcgrath D.E."/>
            <person name="Sieber C.M.K."/>
            <person name="Emerson J.B."/>
            <person name="Anantharaman K."/>
            <person name="Thomas B.C."/>
            <person name="Malmstrom R."/>
            <person name="Stieglmeier M."/>
            <person name="Klingl A."/>
            <person name="Woyke T."/>
            <person name="Ryan C.M."/>
            <person name="Banfield J.F."/>
        </authorList>
    </citation>
    <scope>NUCLEOTIDE SEQUENCE [LARGE SCALE GENOMIC DNA]</scope>
</reference>
<dbReference type="InterPro" id="IPR015865">
    <property type="entry name" value="Riboflavin_kinase_bac/euk"/>
</dbReference>
<evidence type="ECO:0000256" key="5">
    <source>
        <dbReference type="ARBA" id="ARBA00022695"/>
    </source>
</evidence>
<keyword evidence="5" id="KW-0548">Nucleotidyltransferase</keyword>
<evidence type="ECO:0000256" key="10">
    <source>
        <dbReference type="ARBA" id="ARBA00023268"/>
    </source>
</evidence>
<dbReference type="Pfam" id="PF01687">
    <property type="entry name" value="Flavokinase"/>
    <property type="match status" value="1"/>
</dbReference>
<dbReference type="PANTHER" id="PTHR22749:SF6">
    <property type="entry name" value="RIBOFLAVIN KINASE"/>
    <property type="match status" value="1"/>
</dbReference>
<dbReference type="PANTHER" id="PTHR22749">
    <property type="entry name" value="RIBOFLAVIN KINASE/FMN ADENYLYLTRANSFERASE"/>
    <property type="match status" value="1"/>
</dbReference>
<evidence type="ECO:0000313" key="13">
    <source>
        <dbReference type="EMBL" id="PIS41398.1"/>
    </source>
</evidence>
<evidence type="ECO:0000256" key="11">
    <source>
        <dbReference type="ARBA" id="ARBA00047880"/>
    </source>
</evidence>
<keyword evidence="4" id="KW-0808">Transferase</keyword>
<evidence type="ECO:0000256" key="6">
    <source>
        <dbReference type="ARBA" id="ARBA00022741"/>
    </source>
</evidence>
<sequence>MLKEGNVKTANEYLGRNYSLDGGVVKGAGRGKLIGFPTANMNIDKTRLTPKIGVYATITQYKGIRFQSITNIGRNPTFGEGSVSIETYIFDFNHDIYGENIELEFCDFIRDEIKFANVNDLISQISKDVELRKSLNV</sequence>
<evidence type="ECO:0000256" key="4">
    <source>
        <dbReference type="ARBA" id="ARBA00022679"/>
    </source>
</evidence>
<evidence type="ECO:0000256" key="2">
    <source>
        <dbReference type="ARBA" id="ARBA00022630"/>
    </source>
</evidence>
<dbReference type="FunFam" id="2.40.30.30:FF:000003">
    <property type="entry name" value="Riboflavin biosynthesis protein"/>
    <property type="match status" value="1"/>
</dbReference>
<keyword evidence="3" id="KW-0288">FMN</keyword>
<dbReference type="InterPro" id="IPR023465">
    <property type="entry name" value="Riboflavin_kinase_dom_sf"/>
</dbReference>
<comment type="caution">
    <text evidence="13">The sequence shown here is derived from an EMBL/GenBank/DDBJ whole genome shotgun (WGS) entry which is preliminary data.</text>
</comment>
<keyword evidence="9" id="KW-0067">ATP-binding</keyword>
<evidence type="ECO:0000256" key="1">
    <source>
        <dbReference type="ARBA" id="ARBA00012105"/>
    </source>
</evidence>
<protein>
    <recommendedName>
        <fullName evidence="1">riboflavin kinase</fullName>
        <ecNumber evidence="1">2.7.1.26</ecNumber>
    </recommendedName>
</protein>
<keyword evidence="2" id="KW-0285">Flavoprotein</keyword>
<keyword evidence="8" id="KW-0274">FAD</keyword>
<proteinExistence type="predicted"/>
<dbReference type="EMBL" id="PEXV01000113">
    <property type="protein sequence ID" value="PIS41398.1"/>
    <property type="molecule type" value="Genomic_DNA"/>
</dbReference>
<evidence type="ECO:0000256" key="3">
    <source>
        <dbReference type="ARBA" id="ARBA00022643"/>
    </source>
</evidence>
<dbReference type="GO" id="GO:0008531">
    <property type="term" value="F:riboflavin kinase activity"/>
    <property type="evidence" value="ECO:0007669"/>
    <property type="project" value="UniProtKB-EC"/>
</dbReference>
<evidence type="ECO:0000259" key="12">
    <source>
        <dbReference type="SMART" id="SM00904"/>
    </source>
</evidence>